<keyword evidence="1" id="KW-0805">Transcription regulation</keyword>
<reference evidence="6 7" key="1">
    <citation type="submission" date="2011-08" db="EMBL/GenBank/DDBJ databases">
        <authorList>
            <person name="Lin Y."/>
            <person name="Hao X."/>
            <person name="Johnstone L."/>
            <person name="Miller S.J."/>
            <person name="Wei G."/>
            <person name="Rensing C."/>
        </authorList>
    </citation>
    <scope>NUCLEOTIDE SEQUENCE [LARGE SCALE GENOMIC DNA]</scope>
    <source>
        <strain evidence="6 7">K42</strain>
    </source>
</reference>
<dbReference type="GO" id="GO:0000976">
    <property type="term" value="F:transcription cis-regulatory region binding"/>
    <property type="evidence" value="ECO:0007669"/>
    <property type="project" value="TreeGrafter"/>
</dbReference>
<dbReference type="Proteomes" id="UP000004217">
    <property type="component" value="Unassembled WGS sequence"/>
</dbReference>
<evidence type="ECO:0000313" key="6">
    <source>
        <dbReference type="EMBL" id="EGX55714.1"/>
    </source>
</evidence>
<dbReference type="PRINTS" id="PR00455">
    <property type="entry name" value="HTHTETR"/>
</dbReference>
<dbReference type="PATRIC" id="fig|700597.3.peg.6167"/>
<dbReference type="GO" id="GO:0003700">
    <property type="term" value="F:DNA-binding transcription factor activity"/>
    <property type="evidence" value="ECO:0007669"/>
    <property type="project" value="TreeGrafter"/>
</dbReference>
<dbReference type="InterPro" id="IPR050109">
    <property type="entry name" value="HTH-type_TetR-like_transc_reg"/>
</dbReference>
<dbReference type="InterPro" id="IPR001647">
    <property type="entry name" value="HTH_TetR"/>
</dbReference>
<dbReference type="SUPFAM" id="SSF46689">
    <property type="entry name" value="Homeodomain-like"/>
    <property type="match status" value="1"/>
</dbReference>
<protein>
    <submittedName>
        <fullName evidence="6">TetR family transcriptional regulator</fullName>
    </submittedName>
</protein>
<dbReference type="SUPFAM" id="SSF48498">
    <property type="entry name" value="Tetracyclin repressor-like, C-terminal domain"/>
    <property type="match status" value="1"/>
</dbReference>
<feature type="DNA-binding region" description="H-T-H motif" evidence="4">
    <location>
        <begin position="38"/>
        <end position="57"/>
    </location>
</feature>
<evidence type="ECO:0000313" key="7">
    <source>
        <dbReference type="Proteomes" id="UP000004217"/>
    </source>
</evidence>
<gene>
    <name evidence="6" type="ORF">SZN_31479</name>
</gene>
<dbReference type="Pfam" id="PF21597">
    <property type="entry name" value="TetR_C_43"/>
    <property type="match status" value="1"/>
</dbReference>
<evidence type="ECO:0000259" key="5">
    <source>
        <dbReference type="PROSITE" id="PS50977"/>
    </source>
</evidence>
<dbReference type="AlphaFoldDB" id="G2GLA0"/>
<evidence type="ECO:0000256" key="2">
    <source>
        <dbReference type="ARBA" id="ARBA00023125"/>
    </source>
</evidence>
<dbReference type="PROSITE" id="PS50977">
    <property type="entry name" value="HTH_TETR_2"/>
    <property type="match status" value="1"/>
</dbReference>
<dbReference type="RefSeq" id="WP_007502794.1">
    <property type="nucleotide sequence ID" value="NZ_AGBF01000200.1"/>
</dbReference>
<comment type="caution">
    <text evidence="6">The sequence shown here is derived from an EMBL/GenBank/DDBJ whole genome shotgun (WGS) entry which is preliminary data.</text>
</comment>
<evidence type="ECO:0000256" key="4">
    <source>
        <dbReference type="PROSITE-ProRule" id="PRU00335"/>
    </source>
</evidence>
<dbReference type="PANTHER" id="PTHR30055">
    <property type="entry name" value="HTH-TYPE TRANSCRIPTIONAL REGULATOR RUTR"/>
    <property type="match status" value="1"/>
</dbReference>
<dbReference type="EMBL" id="AGBF01000200">
    <property type="protein sequence ID" value="EGX55714.1"/>
    <property type="molecule type" value="Genomic_DNA"/>
</dbReference>
<sequence length="190" mass="21508">MTDRDEARETLRSDAERNRHRIADAARAAFRELGADAPIKEIAKRAGVGTATLYRRFPTREDLLAYVFADRLTGCEESVLTALTNPDPWQGLVDHVNHLAELQLEDRAFTAVFLYDFPHDSPVSRSRTEAGAALRRLLQTAKTAGDLRQDVDVDDVMLLLKAHDGVVRWSSEPEQESQRLIERFLRSLHT</sequence>
<proteinExistence type="predicted"/>
<feature type="domain" description="HTH tetR-type" evidence="5">
    <location>
        <begin position="16"/>
        <end position="75"/>
    </location>
</feature>
<dbReference type="InterPro" id="IPR036271">
    <property type="entry name" value="Tet_transcr_reg_TetR-rel_C_sf"/>
</dbReference>
<dbReference type="Pfam" id="PF00440">
    <property type="entry name" value="TetR_N"/>
    <property type="match status" value="1"/>
</dbReference>
<keyword evidence="2 4" id="KW-0238">DNA-binding</keyword>
<evidence type="ECO:0000256" key="3">
    <source>
        <dbReference type="ARBA" id="ARBA00023163"/>
    </source>
</evidence>
<evidence type="ECO:0000256" key="1">
    <source>
        <dbReference type="ARBA" id="ARBA00023015"/>
    </source>
</evidence>
<dbReference type="PANTHER" id="PTHR30055:SF234">
    <property type="entry name" value="HTH-TYPE TRANSCRIPTIONAL REGULATOR BETI"/>
    <property type="match status" value="1"/>
</dbReference>
<dbReference type="InterPro" id="IPR049445">
    <property type="entry name" value="TetR_SbtR-like_C"/>
</dbReference>
<organism evidence="6 7">
    <name type="scientific">Streptomyces zinciresistens K42</name>
    <dbReference type="NCBI Taxonomy" id="700597"/>
    <lineage>
        <taxon>Bacteria</taxon>
        <taxon>Bacillati</taxon>
        <taxon>Actinomycetota</taxon>
        <taxon>Actinomycetes</taxon>
        <taxon>Kitasatosporales</taxon>
        <taxon>Streptomycetaceae</taxon>
        <taxon>Streptomyces</taxon>
    </lineage>
</organism>
<keyword evidence="7" id="KW-1185">Reference proteome</keyword>
<accession>G2GLA0</accession>
<dbReference type="InterPro" id="IPR009057">
    <property type="entry name" value="Homeodomain-like_sf"/>
</dbReference>
<keyword evidence="3" id="KW-0804">Transcription</keyword>
<name>G2GLA0_9ACTN</name>
<dbReference type="Gene3D" id="1.10.357.10">
    <property type="entry name" value="Tetracycline Repressor, domain 2"/>
    <property type="match status" value="1"/>
</dbReference>